<reference evidence="6 7" key="1">
    <citation type="submission" date="2024-03" db="EMBL/GenBank/DDBJ databases">
        <title>Community enrichment and isolation of bacterial strains for fucoidan degradation.</title>
        <authorList>
            <person name="Sichert A."/>
        </authorList>
    </citation>
    <scope>NUCLEOTIDE SEQUENCE [LARGE SCALE GENOMIC DNA]</scope>
    <source>
        <strain evidence="6 7">AS76</strain>
    </source>
</reference>
<comment type="caution">
    <text evidence="6">The sequence shown here is derived from an EMBL/GenBank/DDBJ whole genome shotgun (WGS) entry which is preliminary data.</text>
</comment>
<evidence type="ECO:0000256" key="2">
    <source>
        <dbReference type="ARBA" id="ARBA00023015"/>
    </source>
</evidence>
<evidence type="ECO:0000313" key="7">
    <source>
        <dbReference type="Proteomes" id="UP001449225"/>
    </source>
</evidence>
<gene>
    <name evidence="6" type="ORF">WNY58_13095</name>
</gene>
<dbReference type="PANTHER" id="PTHR30537:SF5">
    <property type="entry name" value="HTH-TYPE TRANSCRIPTIONAL ACTIVATOR TTDR-RELATED"/>
    <property type="match status" value="1"/>
</dbReference>
<evidence type="ECO:0000256" key="4">
    <source>
        <dbReference type="ARBA" id="ARBA00023163"/>
    </source>
</evidence>
<dbReference type="PANTHER" id="PTHR30537">
    <property type="entry name" value="HTH-TYPE TRANSCRIPTIONAL REGULATOR"/>
    <property type="match status" value="1"/>
</dbReference>
<accession>A0ABU9TUD8</accession>
<dbReference type="SUPFAM" id="SSF53850">
    <property type="entry name" value="Periplasmic binding protein-like II"/>
    <property type="match status" value="1"/>
</dbReference>
<dbReference type="InterPro" id="IPR036390">
    <property type="entry name" value="WH_DNA-bd_sf"/>
</dbReference>
<dbReference type="EMBL" id="JBBMRA010000013">
    <property type="protein sequence ID" value="MEM5537326.1"/>
    <property type="molecule type" value="Genomic_DNA"/>
</dbReference>
<keyword evidence="2" id="KW-0805">Transcription regulation</keyword>
<name>A0ABU9TUD8_9GAMM</name>
<dbReference type="CDD" id="cd08471">
    <property type="entry name" value="PBP2_CrgA_like_2"/>
    <property type="match status" value="1"/>
</dbReference>
<dbReference type="Gene3D" id="3.40.190.290">
    <property type="match status" value="1"/>
</dbReference>
<organism evidence="6 7">
    <name type="scientific">Neptuniibacter pectenicola</name>
    <dbReference type="NCBI Taxonomy" id="1806669"/>
    <lineage>
        <taxon>Bacteria</taxon>
        <taxon>Pseudomonadati</taxon>
        <taxon>Pseudomonadota</taxon>
        <taxon>Gammaproteobacteria</taxon>
        <taxon>Oceanospirillales</taxon>
        <taxon>Oceanospirillaceae</taxon>
        <taxon>Neptuniibacter</taxon>
    </lineage>
</organism>
<dbReference type="Gene3D" id="1.10.10.10">
    <property type="entry name" value="Winged helix-like DNA-binding domain superfamily/Winged helix DNA-binding domain"/>
    <property type="match status" value="1"/>
</dbReference>
<dbReference type="InterPro" id="IPR000847">
    <property type="entry name" value="LysR_HTH_N"/>
</dbReference>
<keyword evidence="4" id="KW-0804">Transcription</keyword>
<dbReference type="InterPro" id="IPR058163">
    <property type="entry name" value="LysR-type_TF_proteobact-type"/>
</dbReference>
<evidence type="ECO:0000259" key="5">
    <source>
        <dbReference type="PROSITE" id="PS50931"/>
    </source>
</evidence>
<dbReference type="PROSITE" id="PS50931">
    <property type="entry name" value="HTH_LYSR"/>
    <property type="match status" value="1"/>
</dbReference>
<sequence>MNKLKAMAIFVKIVDVGSLNGAADKLSMSQSSVVRALAALENELGVQLLYRTTRRLTLTEEGRDYCQRCRQILLEVEDAENALTQRQITPSGKIRITAPITFGRLHLAPIVNEFLTTFPDTDVELLLLDRIVDLIEEGMDIALRIGPLPDSTLVAKLIGNVHYKVCASPDYLQKAGIPNTPTALRTHQCIRLTALKSHAEWTFKETGKIHKIGISGRFKTNHIETALDACIQGLGFCQFLSYQVGQKIAEGKLVPVLEAFQPNPVPVNLVYSHSRLLSSRSRHFIEWATPRLKARLRLSDSEFI</sequence>
<feature type="domain" description="HTH lysR-type" evidence="5">
    <location>
        <begin position="1"/>
        <end position="59"/>
    </location>
</feature>
<dbReference type="PRINTS" id="PR00039">
    <property type="entry name" value="HTHLYSR"/>
</dbReference>
<keyword evidence="3" id="KW-0238">DNA-binding</keyword>
<comment type="similarity">
    <text evidence="1">Belongs to the LysR transcriptional regulatory family.</text>
</comment>
<proteinExistence type="inferred from homology"/>
<keyword evidence="7" id="KW-1185">Reference proteome</keyword>
<dbReference type="SUPFAM" id="SSF46785">
    <property type="entry name" value="Winged helix' DNA-binding domain"/>
    <property type="match status" value="1"/>
</dbReference>
<dbReference type="Pfam" id="PF00126">
    <property type="entry name" value="HTH_1"/>
    <property type="match status" value="1"/>
</dbReference>
<dbReference type="RefSeq" id="WP_342854744.1">
    <property type="nucleotide sequence ID" value="NZ_JBBMRA010000013.1"/>
</dbReference>
<protein>
    <submittedName>
        <fullName evidence="6">LysR family transcriptional regulator</fullName>
    </submittedName>
</protein>
<dbReference type="Proteomes" id="UP001449225">
    <property type="component" value="Unassembled WGS sequence"/>
</dbReference>
<evidence type="ECO:0000256" key="1">
    <source>
        <dbReference type="ARBA" id="ARBA00009437"/>
    </source>
</evidence>
<evidence type="ECO:0000256" key="3">
    <source>
        <dbReference type="ARBA" id="ARBA00023125"/>
    </source>
</evidence>
<dbReference type="Pfam" id="PF03466">
    <property type="entry name" value="LysR_substrate"/>
    <property type="match status" value="1"/>
</dbReference>
<dbReference type="InterPro" id="IPR005119">
    <property type="entry name" value="LysR_subst-bd"/>
</dbReference>
<evidence type="ECO:0000313" key="6">
    <source>
        <dbReference type="EMBL" id="MEM5537326.1"/>
    </source>
</evidence>
<dbReference type="InterPro" id="IPR036388">
    <property type="entry name" value="WH-like_DNA-bd_sf"/>
</dbReference>